<reference evidence="14 15" key="1">
    <citation type="submission" date="2022-06" db="EMBL/GenBank/DDBJ databases">
        <authorList>
            <person name="Xuan X."/>
        </authorList>
    </citation>
    <scope>NUCLEOTIDE SEQUENCE [LARGE SCALE GENOMIC DNA]</scope>
    <source>
        <strain evidence="14 15">2V75</strain>
    </source>
</reference>
<dbReference type="Gene3D" id="3.20.70.20">
    <property type="match status" value="1"/>
</dbReference>
<evidence type="ECO:0000256" key="9">
    <source>
        <dbReference type="ARBA" id="ARBA00023285"/>
    </source>
</evidence>
<dbReference type="InterPro" id="IPR008926">
    <property type="entry name" value="RNR_R1-su_N"/>
</dbReference>
<dbReference type="InterPro" id="IPR013344">
    <property type="entry name" value="RNR_NrdJ/NrdZ"/>
</dbReference>
<dbReference type="PANTHER" id="PTHR43371:SF1">
    <property type="entry name" value="RIBONUCLEOSIDE-DIPHOSPHATE REDUCTASE"/>
    <property type="match status" value="1"/>
</dbReference>
<feature type="domain" description="Ribonucleotide reductase large subunit C-terminal" evidence="13">
    <location>
        <begin position="83"/>
        <end position="398"/>
    </location>
</feature>
<evidence type="ECO:0000256" key="6">
    <source>
        <dbReference type="ARBA" id="ARBA00023002"/>
    </source>
</evidence>
<evidence type="ECO:0000259" key="13">
    <source>
        <dbReference type="Pfam" id="PF02867"/>
    </source>
</evidence>
<name>A0ABT1B174_9FLAO</name>
<keyword evidence="15" id="KW-1185">Reference proteome</keyword>
<dbReference type="Pfam" id="PF00317">
    <property type="entry name" value="Ribonuc_red_lgN"/>
    <property type="match status" value="1"/>
</dbReference>
<dbReference type="Pfam" id="PF02867">
    <property type="entry name" value="Ribonuc_red_lgC"/>
    <property type="match status" value="2"/>
</dbReference>
<dbReference type="RefSeq" id="WP_252741536.1">
    <property type="nucleotide sequence ID" value="NZ_JAMXIB010000007.1"/>
</dbReference>
<evidence type="ECO:0000256" key="2">
    <source>
        <dbReference type="ARBA" id="ARBA00007405"/>
    </source>
</evidence>
<evidence type="ECO:0000256" key="5">
    <source>
        <dbReference type="ARBA" id="ARBA00022741"/>
    </source>
</evidence>
<comment type="cofactor">
    <cofactor evidence="1 11">
        <name>adenosylcob(III)alamin</name>
        <dbReference type="ChEBI" id="CHEBI:18408"/>
    </cofactor>
</comment>
<keyword evidence="8" id="KW-1015">Disulfide bond</keyword>
<dbReference type="InterPro" id="IPR000788">
    <property type="entry name" value="RNR_lg_C"/>
</dbReference>
<keyword evidence="3 11" id="KW-0846">Cobalamin</keyword>
<feature type="domain" description="Ribonucleotide reductase large subunit C-terminal" evidence="13">
    <location>
        <begin position="403"/>
        <end position="553"/>
    </location>
</feature>
<dbReference type="PANTHER" id="PTHR43371">
    <property type="entry name" value="VITAMIN B12-DEPENDENT RIBONUCLEOTIDE REDUCTASE"/>
    <property type="match status" value="1"/>
</dbReference>
<dbReference type="PRINTS" id="PR01183">
    <property type="entry name" value="RIBORDTASEM1"/>
</dbReference>
<evidence type="ECO:0000313" key="15">
    <source>
        <dbReference type="Proteomes" id="UP001206312"/>
    </source>
</evidence>
<keyword evidence="6 11" id="KW-0560">Oxidoreductase</keyword>
<dbReference type="CDD" id="cd02888">
    <property type="entry name" value="RNR_II_dimer"/>
    <property type="match status" value="1"/>
</dbReference>
<dbReference type="EMBL" id="JAMXIB010000007">
    <property type="protein sequence ID" value="MCO5725158.1"/>
    <property type="molecule type" value="Genomic_DNA"/>
</dbReference>
<comment type="caution">
    <text evidence="14">The sequence shown here is derived from an EMBL/GenBank/DDBJ whole genome shotgun (WGS) entry which is preliminary data.</text>
</comment>
<gene>
    <name evidence="14" type="ORF">NG653_09850</name>
</gene>
<evidence type="ECO:0000259" key="12">
    <source>
        <dbReference type="Pfam" id="PF00317"/>
    </source>
</evidence>
<evidence type="ECO:0000256" key="8">
    <source>
        <dbReference type="ARBA" id="ARBA00023157"/>
    </source>
</evidence>
<keyword evidence="5 11" id="KW-0547">Nucleotide-binding</keyword>
<evidence type="ECO:0000256" key="11">
    <source>
        <dbReference type="RuleBase" id="RU364064"/>
    </source>
</evidence>
<evidence type="ECO:0000256" key="1">
    <source>
        <dbReference type="ARBA" id="ARBA00001922"/>
    </source>
</evidence>
<keyword evidence="7" id="KW-0215">Deoxyribonucleotide synthesis</keyword>
<keyword evidence="4 11" id="KW-0237">DNA synthesis</keyword>
<comment type="function">
    <text evidence="11">Catalyzes the reduction of ribonucleotides to deoxyribonucleotides. May function to provide a pool of deoxyribonucleotide precursors for DNA repair during oxygen limitation and/or for immediate growth after restoration of oxygen.</text>
</comment>
<evidence type="ECO:0000256" key="7">
    <source>
        <dbReference type="ARBA" id="ARBA00023116"/>
    </source>
</evidence>
<comment type="catalytic activity">
    <reaction evidence="10 11">
        <text>a 2'-deoxyribonucleoside 5'-diphosphate + [thioredoxin]-disulfide + H2O = a ribonucleoside 5'-diphosphate + [thioredoxin]-dithiol</text>
        <dbReference type="Rhea" id="RHEA:23252"/>
        <dbReference type="Rhea" id="RHEA-COMP:10698"/>
        <dbReference type="Rhea" id="RHEA-COMP:10700"/>
        <dbReference type="ChEBI" id="CHEBI:15377"/>
        <dbReference type="ChEBI" id="CHEBI:29950"/>
        <dbReference type="ChEBI" id="CHEBI:50058"/>
        <dbReference type="ChEBI" id="CHEBI:57930"/>
        <dbReference type="ChEBI" id="CHEBI:73316"/>
        <dbReference type="EC" id="1.17.4.1"/>
    </reaction>
</comment>
<dbReference type="EC" id="1.17.4.1" evidence="11"/>
<feature type="domain" description="Ribonucleotide reductase large subunit N-terminal" evidence="12">
    <location>
        <begin position="5"/>
        <end position="79"/>
    </location>
</feature>
<dbReference type="SUPFAM" id="SSF51998">
    <property type="entry name" value="PFL-like glycyl radical enzymes"/>
    <property type="match status" value="1"/>
</dbReference>
<accession>A0ABT1B174</accession>
<proteinExistence type="inferred from homology"/>
<dbReference type="GO" id="GO:0004748">
    <property type="term" value="F:ribonucleoside-diphosphate reductase activity, thioredoxin disulfide as acceptor"/>
    <property type="evidence" value="ECO:0007669"/>
    <property type="project" value="UniProtKB-EC"/>
</dbReference>
<organism evidence="14 15">
    <name type="scientific">Robiginitalea marina</name>
    <dbReference type="NCBI Taxonomy" id="2954105"/>
    <lineage>
        <taxon>Bacteria</taxon>
        <taxon>Pseudomonadati</taxon>
        <taxon>Bacteroidota</taxon>
        <taxon>Flavobacteriia</taxon>
        <taxon>Flavobacteriales</taxon>
        <taxon>Flavobacteriaceae</taxon>
        <taxon>Robiginitalea</taxon>
    </lineage>
</organism>
<dbReference type="InterPro" id="IPR013509">
    <property type="entry name" value="RNR_lsu_N"/>
</dbReference>
<sequence>MEVMLTDNAIEILRARYLARDEAGKVVETPAQLFRRVARAVSMAEACDRPLWEERFFRLMEQGEFLPNSPTLMNAGLPEGQLSACFVLPVGDTMDAIFECLRHTALIHQSGGGTGFNFSSVRPRGDRTGSGPGTASGPLAFMQVFDEATRQVRQGGRRRGANMGILECTHPDVLAFVRSKEDPSQLQNFNLSVGVSDQFMKAVERGNPWALYNPRDGKQWGELPARELWGAIGQQAWKRGDPGLLFLDTINAGNTVPSLGRLQATNPCGELPLYPYESCNLGSVNLRGMVRKDLQGHPGVDWERLGATVRTGLRFLDNVISVNRFLLPQVREVTLANRKVGLGVMGWAELLIELGIPYASEQAVDLARNVMGFIRECSYEASEELARERGPFPNWPGSVFYPKRPLRNATCNSVAPTGSISVIAGTSYSIEPLYALAFKRVGILEGETQWETNQVAYRWLLERGLWTPDLEQHLRDNGGVSGYQGMATGVRELLATAHEIPWEYHLAHQQAFQEHTDNAVSKTVNLPRETPESMVSEVYWRAWELGLKGITVYRDGSREGQVLQHCSRSGPCEG</sequence>
<dbReference type="Proteomes" id="UP001206312">
    <property type="component" value="Unassembled WGS sequence"/>
</dbReference>
<evidence type="ECO:0000256" key="3">
    <source>
        <dbReference type="ARBA" id="ARBA00022628"/>
    </source>
</evidence>
<evidence type="ECO:0000256" key="4">
    <source>
        <dbReference type="ARBA" id="ARBA00022634"/>
    </source>
</evidence>
<dbReference type="SUPFAM" id="SSF48168">
    <property type="entry name" value="R1 subunit of ribonucleotide reductase, N-terminal domain"/>
    <property type="match status" value="1"/>
</dbReference>
<dbReference type="InterPro" id="IPR050862">
    <property type="entry name" value="RdRp_reductase_class-2"/>
</dbReference>
<protein>
    <recommendedName>
        <fullName evidence="11">Vitamin B12-dependent ribonucleotide reductase</fullName>
        <ecNumber evidence="11">1.17.4.1</ecNumber>
    </recommendedName>
</protein>
<comment type="similarity">
    <text evidence="2 11">Belongs to the ribonucleoside diphosphate reductase class-2 family.</text>
</comment>
<evidence type="ECO:0000313" key="14">
    <source>
        <dbReference type="EMBL" id="MCO5725158.1"/>
    </source>
</evidence>
<evidence type="ECO:0000256" key="10">
    <source>
        <dbReference type="ARBA" id="ARBA00047754"/>
    </source>
</evidence>
<keyword evidence="9 11" id="KW-0170">Cobalt</keyword>
<dbReference type="NCBIfam" id="TIGR02504">
    <property type="entry name" value="NrdJ_Z"/>
    <property type="match status" value="1"/>
</dbReference>